<dbReference type="Pfam" id="PF14042">
    <property type="entry name" value="DUF4247"/>
    <property type="match status" value="1"/>
</dbReference>
<proteinExistence type="predicted"/>
<evidence type="ECO:0000313" key="3">
    <source>
        <dbReference type="EMBL" id="MDC3424000.1"/>
    </source>
</evidence>
<evidence type="ECO:0000313" key="4">
    <source>
        <dbReference type="Proteomes" id="UP001145050"/>
    </source>
</evidence>
<gene>
    <name evidence="3" type="ORF">NC797_05695</name>
</gene>
<keyword evidence="2" id="KW-0732">Signal</keyword>
<dbReference type="PROSITE" id="PS51257">
    <property type="entry name" value="PROKAR_LIPOPROTEIN"/>
    <property type="match status" value="1"/>
</dbReference>
<organism evidence="3 4">
    <name type="scientific">Terrihalobacillus insolitus</name>
    <dbReference type="NCBI Taxonomy" id="2950438"/>
    <lineage>
        <taxon>Bacteria</taxon>
        <taxon>Bacillati</taxon>
        <taxon>Bacillota</taxon>
        <taxon>Bacilli</taxon>
        <taxon>Bacillales</taxon>
        <taxon>Bacillaceae</taxon>
        <taxon>Terrihalobacillus</taxon>
    </lineage>
</organism>
<reference evidence="3" key="1">
    <citation type="submission" date="2022-06" db="EMBL/GenBank/DDBJ databases">
        <title>Aquibacillus sp. a new bacterium isolated from soil saline samples.</title>
        <authorList>
            <person name="Galisteo C."/>
            <person name="De La Haba R."/>
            <person name="Sanchez-Porro C."/>
            <person name="Ventosa A."/>
        </authorList>
    </citation>
    <scope>NUCLEOTIDE SEQUENCE</scope>
    <source>
        <strain evidence="3">3ASR75-11</strain>
    </source>
</reference>
<sequence length="227" mass="25066">MKKWLFGTLTLLGIGILAGCGPASFSELTGSPENGTPFSSQEDIDEAIPEEPTKEEISQKIKKANGNDIEGIIQDNFFLLDVVSSDNENAKVYATQRFTVSELVETITSVVEPDEKSELKDNQQILIYPNTFVTFKQSDIASNTVLMEVASDQFVRNNYSPNYLNTFFTFMLLNRMLDRNNWAQNRADQCRNGACYGGYTNGRNYSGGTTSKRGMSSFRGGGPSAGK</sequence>
<evidence type="ECO:0000256" key="2">
    <source>
        <dbReference type="SAM" id="SignalP"/>
    </source>
</evidence>
<feature type="chain" id="PRO_5040870408" evidence="2">
    <location>
        <begin position="26"/>
        <end position="227"/>
    </location>
</feature>
<dbReference type="EMBL" id="JAMQKB010000003">
    <property type="protein sequence ID" value="MDC3424000.1"/>
    <property type="molecule type" value="Genomic_DNA"/>
</dbReference>
<feature type="signal peptide" evidence="2">
    <location>
        <begin position="1"/>
        <end position="25"/>
    </location>
</feature>
<feature type="region of interest" description="Disordered" evidence="1">
    <location>
        <begin position="206"/>
        <end position="227"/>
    </location>
</feature>
<evidence type="ECO:0000256" key="1">
    <source>
        <dbReference type="SAM" id="MobiDB-lite"/>
    </source>
</evidence>
<comment type="caution">
    <text evidence="3">The sequence shown here is derived from an EMBL/GenBank/DDBJ whole genome shotgun (WGS) entry which is preliminary data.</text>
</comment>
<dbReference type="InterPro" id="IPR025341">
    <property type="entry name" value="DUF4247"/>
</dbReference>
<protein>
    <submittedName>
        <fullName evidence="3">DUF4247 domain-containing protein</fullName>
    </submittedName>
</protein>
<dbReference type="AlphaFoldDB" id="A0A9X4AMZ4"/>
<dbReference type="RefSeq" id="WP_272435791.1">
    <property type="nucleotide sequence ID" value="NZ_JAMQKB010000003.1"/>
</dbReference>
<name>A0A9X4AMZ4_9BACI</name>
<dbReference type="Proteomes" id="UP001145050">
    <property type="component" value="Unassembled WGS sequence"/>
</dbReference>
<keyword evidence="4" id="KW-1185">Reference proteome</keyword>
<accession>A0A9X4AMZ4</accession>